<accession>A0A3N4K624</accession>
<dbReference type="AlphaFoldDB" id="A0A3N4K624"/>
<dbReference type="Proteomes" id="UP000276215">
    <property type="component" value="Unassembled WGS sequence"/>
</dbReference>
<protein>
    <submittedName>
        <fullName evidence="1">Uncharacterized protein</fullName>
    </submittedName>
</protein>
<evidence type="ECO:0000313" key="1">
    <source>
        <dbReference type="EMBL" id="RPB04819.1"/>
    </source>
</evidence>
<evidence type="ECO:0000313" key="2">
    <source>
        <dbReference type="Proteomes" id="UP000276215"/>
    </source>
</evidence>
<keyword evidence="2" id="KW-1185">Reference proteome</keyword>
<sequence length="86" mass="9575">MPVTCIWPSSTPSLSPISVRYDRAWLPLPLIGQCEGRNAGSISCFTFAPLLLCALCTEMHFVGRFFAAVLANLLANYHTRVQQRTF</sequence>
<dbReference type="EMBL" id="ML120356">
    <property type="protein sequence ID" value="RPB04819.1"/>
    <property type="molecule type" value="Genomic_DNA"/>
</dbReference>
<proteinExistence type="predicted"/>
<reference evidence="1 2" key="1">
    <citation type="journal article" date="2018" name="Nat. Ecol. Evol.">
        <title>Pezizomycetes genomes reveal the molecular basis of ectomycorrhizal truffle lifestyle.</title>
        <authorList>
            <person name="Murat C."/>
            <person name="Payen T."/>
            <person name="Noel B."/>
            <person name="Kuo A."/>
            <person name="Morin E."/>
            <person name="Chen J."/>
            <person name="Kohler A."/>
            <person name="Krizsan K."/>
            <person name="Balestrini R."/>
            <person name="Da Silva C."/>
            <person name="Montanini B."/>
            <person name="Hainaut M."/>
            <person name="Levati E."/>
            <person name="Barry K.W."/>
            <person name="Belfiori B."/>
            <person name="Cichocki N."/>
            <person name="Clum A."/>
            <person name="Dockter R.B."/>
            <person name="Fauchery L."/>
            <person name="Guy J."/>
            <person name="Iotti M."/>
            <person name="Le Tacon F."/>
            <person name="Lindquist E.A."/>
            <person name="Lipzen A."/>
            <person name="Malagnac F."/>
            <person name="Mello A."/>
            <person name="Molinier V."/>
            <person name="Miyauchi S."/>
            <person name="Poulain J."/>
            <person name="Riccioni C."/>
            <person name="Rubini A."/>
            <person name="Sitrit Y."/>
            <person name="Splivallo R."/>
            <person name="Traeger S."/>
            <person name="Wang M."/>
            <person name="Zifcakova L."/>
            <person name="Wipf D."/>
            <person name="Zambonelli A."/>
            <person name="Paolocci F."/>
            <person name="Nowrousian M."/>
            <person name="Ottonello S."/>
            <person name="Baldrian P."/>
            <person name="Spatafora J.W."/>
            <person name="Henrissat B."/>
            <person name="Nagy L.G."/>
            <person name="Aury J.M."/>
            <person name="Wincker P."/>
            <person name="Grigoriev I.V."/>
            <person name="Bonfante P."/>
            <person name="Martin F.M."/>
        </authorList>
    </citation>
    <scope>NUCLEOTIDE SEQUENCE [LARGE SCALE GENOMIC DNA]</scope>
    <source>
        <strain evidence="1 2">120613-1</strain>
    </source>
</reference>
<organism evidence="1 2">
    <name type="scientific">Choiromyces venosus 120613-1</name>
    <dbReference type="NCBI Taxonomy" id="1336337"/>
    <lineage>
        <taxon>Eukaryota</taxon>
        <taxon>Fungi</taxon>
        <taxon>Dikarya</taxon>
        <taxon>Ascomycota</taxon>
        <taxon>Pezizomycotina</taxon>
        <taxon>Pezizomycetes</taxon>
        <taxon>Pezizales</taxon>
        <taxon>Tuberaceae</taxon>
        <taxon>Choiromyces</taxon>
    </lineage>
</organism>
<gene>
    <name evidence="1" type="ORF">L873DRAFT_1173384</name>
</gene>
<name>A0A3N4K624_9PEZI</name>